<dbReference type="GO" id="GO:0006508">
    <property type="term" value="P:proteolysis"/>
    <property type="evidence" value="ECO:0007669"/>
    <property type="project" value="InterPro"/>
</dbReference>
<evidence type="ECO:0000313" key="9">
    <source>
        <dbReference type="EMBL" id="ALV06940.1"/>
    </source>
</evidence>
<keyword evidence="10" id="KW-1185">Reference proteome</keyword>
<dbReference type="RefSeq" id="WP_232309762.1">
    <property type="nucleotide sequence ID" value="NZ_CP013729.1"/>
</dbReference>
<dbReference type="STRING" id="76731.RD2015_2472"/>
<comment type="cofactor">
    <cofactor evidence="1">
        <name>Zn(2+)</name>
        <dbReference type="ChEBI" id="CHEBI:29105"/>
    </cofactor>
</comment>
<dbReference type="AlphaFoldDB" id="A0A0U3MHE2"/>
<dbReference type="Proteomes" id="UP000060699">
    <property type="component" value="Chromosome"/>
</dbReference>
<sequence>MAGLVMLPPLREDLGLHPGPEALDGSPTWTLHDPASHRFFSLSWPAFELLSRWGLRDPSALLAAVQRDTPLQVTEQDLQALLDMLRSNHLLVASDAQNTEQLARQAAATRMSPGQWLLKHYLFFRVPVLQPMRWLQRSSRWVRWAFQPAFWAGCLALTVLGLVLAGRRWDEFSHTLTSYASWEGLLAVGLALSGAKVLHELGHAFTATRFGCRVPTMGVAFLVMWPVLYTDTNEAWKLTSRRQRLLVGAAGMLSEMALASVALVAWSVLPDTPAWAPIRSGAFLLATTTWLLTVAVNASPFMRFDGYFLLSDAINMPNLHDRAFALGRWRLREALFGWGDPPPERFSAARQRGLIVFAFATWLYRLVLFFGIALLVYHAFFKALGLLLLAVELVWFIARPVWREWQVWWQQRQRWRWNGATRRTVALLAGLLLLLCWPWSGSVRVPGVLSPSEVQVVAASYAAQVVGPAPREGQAVRAGDLLLQLRSPELEQQWQQAVVQEQQLRLQLEQQPFDERLRELGPALRKQWEGAVAAVQGLSAQKDQLAVRAPFAGTVVEVDEGLHPGVWVPAGERLLSLAGPGGLKVDAYADETALPGLETGTPATFVPAVPEERSRRCELSRIDPVQLATLEEPGLADVHGGPVAVQRLPDGRYAPQRPTFHLRLDHCDTQAAPRREIFGTVHLAASERRSWLGSGLRYLIALWHREAVL</sequence>
<dbReference type="InterPro" id="IPR050465">
    <property type="entry name" value="UPF0194_transport"/>
</dbReference>
<comment type="similarity">
    <text evidence="4">Belongs to the peptidase M50B family.</text>
</comment>
<evidence type="ECO:0000256" key="2">
    <source>
        <dbReference type="ARBA" id="ARBA00004141"/>
    </source>
</evidence>
<gene>
    <name evidence="9" type="ORF">RD2015_2472</name>
</gene>
<evidence type="ECO:0000256" key="7">
    <source>
        <dbReference type="ARBA" id="ARBA00023054"/>
    </source>
</evidence>
<keyword evidence="8" id="KW-0472">Membrane</keyword>
<keyword evidence="5" id="KW-0812">Transmembrane</keyword>
<dbReference type="PANTHER" id="PTHR32347:SF23">
    <property type="entry name" value="BLL5650 PROTEIN"/>
    <property type="match status" value="1"/>
</dbReference>
<dbReference type="KEGG" id="rdp:RD2015_2472"/>
<dbReference type="CDD" id="cd05709">
    <property type="entry name" value="S2P-M50"/>
    <property type="match status" value="1"/>
</dbReference>
<reference evidence="9 10" key="1">
    <citation type="submission" date="2015-12" db="EMBL/GenBank/DDBJ databases">
        <title>Complete genome of Roseateles depolymerans KCTC 42856.</title>
        <authorList>
            <person name="Kim K.M."/>
        </authorList>
    </citation>
    <scope>NUCLEOTIDE SEQUENCE [LARGE SCALE GENOMIC DNA]</scope>
    <source>
        <strain evidence="9 10">KCTC 42856</strain>
    </source>
</reference>
<protein>
    <submittedName>
        <fullName evidence="9">Peptidase family M50</fullName>
    </submittedName>
</protein>
<keyword evidence="7" id="KW-0175">Coiled coil</keyword>
<dbReference type="PANTHER" id="PTHR32347">
    <property type="entry name" value="EFFLUX SYSTEM COMPONENT YKNX-RELATED"/>
    <property type="match status" value="1"/>
</dbReference>
<evidence type="ECO:0000256" key="4">
    <source>
        <dbReference type="ARBA" id="ARBA00007931"/>
    </source>
</evidence>
<dbReference type="Pfam" id="PF02163">
    <property type="entry name" value="Peptidase_M50"/>
    <property type="match status" value="1"/>
</dbReference>
<dbReference type="SUPFAM" id="SSF111369">
    <property type="entry name" value="HlyD-like secretion proteins"/>
    <property type="match status" value="1"/>
</dbReference>
<accession>A0A0U3MHE2</accession>
<evidence type="ECO:0000256" key="5">
    <source>
        <dbReference type="ARBA" id="ARBA00022692"/>
    </source>
</evidence>
<name>A0A0U3MHE2_9BURK</name>
<comment type="subcellular location">
    <subcellularLocation>
        <location evidence="3">Cell envelope</location>
    </subcellularLocation>
    <subcellularLocation>
        <location evidence="2">Membrane</location>
        <topology evidence="2">Multi-pass membrane protein</topology>
    </subcellularLocation>
</comment>
<dbReference type="InterPro" id="IPR008915">
    <property type="entry name" value="Peptidase_M50"/>
</dbReference>
<evidence type="ECO:0000256" key="8">
    <source>
        <dbReference type="ARBA" id="ARBA00023136"/>
    </source>
</evidence>
<dbReference type="EMBL" id="CP013729">
    <property type="protein sequence ID" value="ALV06940.1"/>
    <property type="molecule type" value="Genomic_DNA"/>
</dbReference>
<dbReference type="GO" id="GO:0030313">
    <property type="term" value="C:cell envelope"/>
    <property type="evidence" value="ECO:0007669"/>
    <property type="project" value="UniProtKB-SubCell"/>
</dbReference>
<dbReference type="PATRIC" id="fig|76731.3.peg.2530"/>
<evidence type="ECO:0000256" key="1">
    <source>
        <dbReference type="ARBA" id="ARBA00001947"/>
    </source>
</evidence>
<keyword evidence="6" id="KW-1133">Transmembrane helix</keyword>
<proteinExistence type="inferred from homology"/>
<evidence type="ECO:0000256" key="6">
    <source>
        <dbReference type="ARBA" id="ARBA00022989"/>
    </source>
</evidence>
<organism evidence="9 10">
    <name type="scientific">Roseateles depolymerans</name>
    <dbReference type="NCBI Taxonomy" id="76731"/>
    <lineage>
        <taxon>Bacteria</taxon>
        <taxon>Pseudomonadati</taxon>
        <taxon>Pseudomonadota</taxon>
        <taxon>Betaproteobacteria</taxon>
        <taxon>Burkholderiales</taxon>
        <taxon>Sphaerotilaceae</taxon>
        <taxon>Roseateles</taxon>
    </lineage>
</organism>
<evidence type="ECO:0000313" key="10">
    <source>
        <dbReference type="Proteomes" id="UP000060699"/>
    </source>
</evidence>
<dbReference type="GO" id="GO:0016020">
    <property type="term" value="C:membrane"/>
    <property type="evidence" value="ECO:0007669"/>
    <property type="project" value="UniProtKB-SubCell"/>
</dbReference>
<evidence type="ECO:0000256" key="3">
    <source>
        <dbReference type="ARBA" id="ARBA00004196"/>
    </source>
</evidence>